<sequence length="224" mass="24329">MSTTSTTSNKIWDYTPPNDESLHAPRPPISQGPSTHVIQTKPKPQNEYVDADHPYFYGRMWRARSFMVEYAGEFFGTMILVMFGTAANCQYNLSTVPAISPSPAGHLTVITLRSVQTWGSLSLGWGAGIALGIFLSGGHINPAVTLAMAVWRGFPWLKVPGYMLSQLLGGICGAAIVYGNYKTAINIKEGGSDVRTMKTAGYFCTVPVSAIPPAWFSTLICTKR</sequence>
<name>A0A409X3A1_PSICY</name>
<dbReference type="EMBL" id="NHYD01002737">
    <property type="protein sequence ID" value="PPQ85238.1"/>
    <property type="molecule type" value="Genomic_DNA"/>
</dbReference>
<organism evidence="12 13">
    <name type="scientific">Psilocybe cyanescens</name>
    <dbReference type="NCBI Taxonomy" id="93625"/>
    <lineage>
        <taxon>Eukaryota</taxon>
        <taxon>Fungi</taxon>
        <taxon>Dikarya</taxon>
        <taxon>Basidiomycota</taxon>
        <taxon>Agaricomycotina</taxon>
        <taxon>Agaricomycetes</taxon>
        <taxon>Agaricomycetidae</taxon>
        <taxon>Agaricales</taxon>
        <taxon>Agaricineae</taxon>
        <taxon>Strophariaceae</taxon>
        <taxon>Psilocybe</taxon>
    </lineage>
</organism>
<dbReference type="InterPro" id="IPR050363">
    <property type="entry name" value="MIP/Aquaporin"/>
</dbReference>
<comment type="catalytic activity">
    <reaction evidence="8">
        <text>H2O(in) = H2O(out)</text>
        <dbReference type="Rhea" id="RHEA:29667"/>
        <dbReference type="ChEBI" id="CHEBI:15377"/>
    </reaction>
</comment>
<evidence type="ECO:0000313" key="13">
    <source>
        <dbReference type="Proteomes" id="UP000283269"/>
    </source>
</evidence>
<comment type="similarity">
    <text evidence="2 9">Belongs to the MIP/aquaporin (TC 1.A.8) family.</text>
</comment>
<feature type="region of interest" description="Disordered" evidence="10">
    <location>
        <begin position="1"/>
        <end position="46"/>
    </location>
</feature>
<dbReference type="AlphaFoldDB" id="A0A409X3A1"/>
<keyword evidence="7 11" id="KW-0472">Membrane</keyword>
<dbReference type="STRING" id="93625.A0A409X3A1"/>
<dbReference type="InterPro" id="IPR022357">
    <property type="entry name" value="MIP_CS"/>
</dbReference>
<dbReference type="SUPFAM" id="SSF81338">
    <property type="entry name" value="Aquaporin-like"/>
    <property type="match status" value="1"/>
</dbReference>
<keyword evidence="5" id="KW-0677">Repeat</keyword>
<feature type="transmembrane region" description="Helical" evidence="11">
    <location>
        <begin position="123"/>
        <end position="150"/>
    </location>
</feature>
<feature type="transmembrane region" description="Helical" evidence="11">
    <location>
        <begin position="162"/>
        <end position="180"/>
    </location>
</feature>
<keyword evidence="4 9" id="KW-0812">Transmembrane</keyword>
<gene>
    <name evidence="12" type="ORF">CVT25_010011</name>
</gene>
<evidence type="ECO:0000256" key="11">
    <source>
        <dbReference type="SAM" id="Phobius"/>
    </source>
</evidence>
<protein>
    <recommendedName>
        <fullName evidence="14">Aquaporin</fullName>
    </recommendedName>
</protein>
<feature type="transmembrane region" description="Helical" evidence="11">
    <location>
        <begin position="200"/>
        <end position="221"/>
    </location>
</feature>
<evidence type="ECO:0000256" key="4">
    <source>
        <dbReference type="ARBA" id="ARBA00022692"/>
    </source>
</evidence>
<dbReference type="GO" id="GO:0015254">
    <property type="term" value="F:glycerol channel activity"/>
    <property type="evidence" value="ECO:0007669"/>
    <property type="project" value="TreeGrafter"/>
</dbReference>
<dbReference type="Gene3D" id="1.20.1080.10">
    <property type="entry name" value="Glycerol uptake facilitator protein"/>
    <property type="match status" value="1"/>
</dbReference>
<comment type="subcellular location">
    <subcellularLocation>
        <location evidence="1">Membrane</location>
        <topology evidence="1">Multi-pass membrane protein</topology>
    </subcellularLocation>
</comment>
<dbReference type="GO" id="GO:0015250">
    <property type="term" value="F:water channel activity"/>
    <property type="evidence" value="ECO:0007669"/>
    <property type="project" value="TreeGrafter"/>
</dbReference>
<dbReference type="InParanoid" id="A0A409X3A1"/>
<dbReference type="Pfam" id="PF00230">
    <property type="entry name" value="MIP"/>
    <property type="match status" value="1"/>
</dbReference>
<evidence type="ECO:0000256" key="3">
    <source>
        <dbReference type="ARBA" id="ARBA00022448"/>
    </source>
</evidence>
<keyword evidence="3 9" id="KW-0813">Transport</keyword>
<evidence type="ECO:0000256" key="8">
    <source>
        <dbReference type="ARBA" id="ARBA00034651"/>
    </source>
</evidence>
<evidence type="ECO:0000313" key="12">
    <source>
        <dbReference type="EMBL" id="PPQ85238.1"/>
    </source>
</evidence>
<evidence type="ECO:0008006" key="14">
    <source>
        <dbReference type="Google" id="ProtNLM"/>
    </source>
</evidence>
<feature type="transmembrane region" description="Helical" evidence="11">
    <location>
        <begin position="67"/>
        <end position="87"/>
    </location>
</feature>
<keyword evidence="6 11" id="KW-1133">Transmembrane helix</keyword>
<dbReference type="PROSITE" id="PS00221">
    <property type="entry name" value="MIP"/>
    <property type="match status" value="1"/>
</dbReference>
<dbReference type="PANTHER" id="PTHR43829">
    <property type="entry name" value="AQUAPORIN OR AQUAGLYCEROPORIN RELATED"/>
    <property type="match status" value="1"/>
</dbReference>
<dbReference type="InterPro" id="IPR023271">
    <property type="entry name" value="Aquaporin-like"/>
</dbReference>
<evidence type="ECO:0000256" key="5">
    <source>
        <dbReference type="ARBA" id="ARBA00022737"/>
    </source>
</evidence>
<feature type="compositionally biased region" description="Polar residues" evidence="10">
    <location>
        <begin position="1"/>
        <end position="10"/>
    </location>
</feature>
<dbReference type="Proteomes" id="UP000283269">
    <property type="component" value="Unassembled WGS sequence"/>
</dbReference>
<evidence type="ECO:0000256" key="2">
    <source>
        <dbReference type="ARBA" id="ARBA00006175"/>
    </source>
</evidence>
<keyword evidence="13" id="KW-1185">Reference proteome</keyword>
<evidence type="ECO:0000256" key="7">
    <source>
        <dbReference type="ARBA" id="ARBA00023136"/>
    </source>
</evidence>
<evidence type="ECO:0000256" key="1">
    <source>
        <dbReference type="ARBA" id="ARBA00004141"/>
    </source>
</evidence>
<evidence type="ECO:0000256" key="6">
    <source>
        <dbReference type="ARBA" id="ARBA00022989"/>
    </source>
</evidence>
<dbReference type="GO" id="GO:0005886">
    <property type="term" value="C:plasma membrane"/>
    <property type="evidence" value="ECO:0007669"/>
    <property type="project" value="TreeGrafter"/>
</dbReference>
<dbReference type="PRINTS" id="PR00783">
    <property type="entry name" value="MINTRINSICP"/>
</dbReference>
<comment type="caution">
    <text evidence="12">The sequence shown here is derived from an EMBL/GenBank/DDBJ whole genome shotgun (WGS) entry which is preliminary data.</text>
</comment>
<accession>A0A409X3A1</accession>
<evidence type="ECO:0000256" key="10">
    <source>
        <dbReference type="SAM" id="MobiDB-lite"/>
    </source>
</evidence>
<proteinExistence type="inferred from homology"/>
<reference evidence="12 13" key="1">
    <citation type="journal article" date="2018" name="Evol. Lett.">
        <title>Horizontal gene cluster transfer increased hallucinogenic mushroom diversity.</title>
        <authorList>
            <person name="Reynolds H.T."/>
            <person name="Vijayakumar V."/>
            <person name="Gluck-Thaler E."/>
            <person name="Korotkin H.B."/>
            <person name="Matheny P.B."/>
            <person name="Slot J.C."/>
        </authorList>
    </citation>
    <scope>NUCLEOTIDE SEQUENCE [LARGE SCALE GENOMIC DNA]</scope>
    <source>
        <strain evidence="12 13">2631</strain>
    </source>
</reference>
<dbReference type="PANTHER" id="PTHR43829:SF9">
    <property type="entry name" value="AQUAPORIN-9"/>
    <property type="match status" value="1"/>
</dbReference>
<dbReference type="InterPro" id="IPR000425">
    <property type="entry name" value="MIP"/>
</dbReference>
<evidence type="ECO:0000256" key="9">
    <source>
        <dbReference type="RuleBase" id="RU000477"/>
    </source>
</evidence>
<dbReference type="OrthoDB" id="3222at2759"/>